<dbReference type="InterPro" id="IPR020615">
    <property type="entry name" value="Thiolase_acyl_enz_int_AS"/>
</dbReference>
<dbReference type="InterPro" id="IPR016039">
    <property type="entry name" value="Thiolase-like"/>
</dbReference>
<proteinExistence type="inferred from homology"/>
<evidence type="ECO:0000256" key="3">
    <source>
        <dbReference type="ARBA" id="ARBA00023315"/>
    </source>
</evidence>
<dbReference type="PANTHER" id="PTHR18919:SF107">
    <property type="entry name" value="ACETYL-COA ACETYLTRANSFERASE, CYTOSOLIC"/>
    <property type="match status" value="1"/>
</dbReference>
<evidence type="ECO:0000256" key="1">
    <source>
        <dbReference type="ARBA" id="ARBA00010982"/>
    </source>
</evidence>
<name>A0ABQ0D484_9HELI</name>
<dbReference type="InterPro" id="IPR020616">
    <property type="entry name" value="Thiolase_N"/>
</dbReference>
<dbReference type="PROSITE" id="PS00098">
    <property type="entry name" value="THIOLASE_1"/>
    <property type="match status" value="1"/>
</dbReference>
<keyword evidence="3" id="KW-0012">Acyltransferase</keyword>
<protein>
    <recommendedName>
        <fullName evidence="4">Thiolase N-terminal domain-containing protein</fullName>
    </recommendedName>
</protein>
<evidence type="ECO:0000313" key="6">
    <source>
        <dbReference type="Proteomes" id="UP001562457"/>
    </source>
</evidence>
<sequence>MQEIVVCAAKRTAIGSFLGALKNTSAKNIASELCKSLIEGLQIDSNHIDQLILENVLQSGLGQNIARQVQVLLESKIPPDKTAFVVNMVCGSGLKAVQLAHDSIKLGYSSMIISGGVENMSMSPFLLENVRNGYRMGHTNT</sequence>
<evidence type="ECO:0000313" key="5">
    <source>
        <dbReference type="EMBL" id="GAB0173130.1"/>
    </source>
</evidence>
<reference evidence="5 6" key="1">
    <citation type="submission" date="2024-06" db="EMBL/GenBank/DDBJ databases">
        <title>Draft genome sequence of Helicobacter trogontum NHP16-4001.</title>
        <authorList>
            <person name="Rimbara E."/>
            <person name="Suzuki M."/>
        </authorList>
    </citation>
    <scope>NUCLEOTIDE SEQUENCE [LARGE SCALE GENOMIC DNA]</scope>
    <source>
        <strain evidence="5 6">NHP16-4001</strain>
    </source>
</reference>
<dbReference type="Proteomes" id="UP001562457">
    <property type="component" value="Unassembled WGS sequence"/>
</dbReference>
<evidence type="ECO:0000256" key="2">
    <source>
        <dbReference type="ARBA" id="ARBA00022679"/>
    </source>
</evidence>
<comment type="similarity">
    <text evidence="1">Belongs to the thiolase-like superfamily. Thiolase family.</text>
</comment>
<keyword evidence="2" id="KW-0808">Transferase</keyword>
<dbReference type="EMBL" id="BAAFHN010000024">
    <property type="protein sequence ID" value="GAB0173130.1"/>
    <property type="molecule type" value="Genomic_DNA"/>
</dbReference>
<dbReference type="Gene3D" id="3.40.47.10">
    <property type="match status" value="1"/>
</dbReference>
<dbReference type="Pfam" id="PF00108">
    <property type="entry name" value="Thiolase_N"/>
    <property type="match status" value="1"/>
</dbReference>
<dbReference type="SUPFAM" id="SSF53901">
    <property type="entry name" value="Thiolase-like"/>
    <property type="match status" value="1"/>
</dbReference>
<evidence type="ECO:0000259" key="4">
    <source>
        <dbReference type="Pfam" id="PF00108"/>
    </source>
</evidence>
<accession>A0ABQ0D484</accession>
<comment type="caution">
    <text evidence="5">The sequence shown here is derived from an EMBL/GenBank/DDBJ whole genome shotgun (WGS) entry which is preliminary data.</text>
</comment>
<organism evidence="5 6">
    <name type="scientific">Helicobacter trogontum</name>
    <dbReference type="NCBI Taxonomy" id="50960"/>
    <lineage>
        <taxon>Bacteria</taxon>
        <taxon>Pseudomonadati</taxon>
        <taxon>Campylobacterota</taxon>
        <taxon>Epsilonproteobacteria</taxon>
        <taxon>Campylobacterales</taxon>
        <taxon>Helicobacteraceae</taxon>
        <taxon>Helicobacter</taxon>
    </lineage>
</organism>
<dbReference type="PANTHER" id="PTHR18919">
    <property type="entry name" value="ACETYL-COA C-ACYLTRANSFERASE"/>
    <property type="match status" value="1"/>
</dbReference>
<keyword evidence="6" id="KW-1185">Reference proteome</keyword>
<feature type="domain" description="Thiolase N-terminal" evidence="4">
    <location>
        <begin position="4"/>
        <end position="139"/>
    </location>
</feature>
<gene>
    <name evidence="5" type="ORF">NHP164001_11460</name>
</gene>